<comment type="caution">
    <text evidence="1">The sequence shown here is derived from an EMBL/GenBank/DDBJ whole genome shotgun (WGS) entry which is preliminary data.</text>
</comment>
<evidence type="ECO:0000313" key="2">
    <source>
        <dbReference type="Proteomes" id="UP000252731"/>
    </source>
</evidence>
<accession>A0A366JVF1</accession>
<evidence type="ECO:0000313" key="1">
    <source>
        <dbReference type="EMBL" id="RBP92409.1"/>
    </source>
</evidence>
<reference evidence="1 2" key="1">
    <citation type="submission" date="2018-06" db="EMBL/GenBank/DDBJ databases">
        <title>Freshwater and sediment microbial communities from various areas in North America, analyzing microbe dynamics in response to fracking.</title>
        <authorList>
            <person name="Lamendella R."/>
        </authorList>
    </citation>
    <scope>NUCLEOTIDE SEQUENCE [LARGE SCALE GENOMIC DNA]</scope>
    <source>
        <strain evidence="1 2">14_TX</strain>
    </source>
</reference>
<keyword evidence="2" id="KW-1185">Reference proteome</keyword>
<organism evidence="1 2">
    <name type="scientific">Cytobacillus firmus</name>
    <name type="common">Bacillus firmus</name>
    <dbReference type="NCBI Taxonomy" id="1399"/>
    <lineage>
        <taxon>Bacteria</taxon>
        <taxon>Bacillati</taxon>
        <taxon>Bacillota</taxon>
        <taxon>Bacilli</taxon>
        <taxon>Bacillales</taxon>
        <taxon>Bacillaceae</taxon>
        <taxon>Cytobacillus</taxon>
    </lineage>
</organism>
<dbReference type="Proteomes" id="UP000252731">
    <property type="component" value="Unassembled WGS sequence"/>
</dbReference>
<sequence length="38" mass="4612">MNAVKKGKELYHWKRLNFLISSQDNYYFQKECTTIDKA</sequence>
<dbReference type="AlphaFoldDB" id="A0A366JVF1"/>
<gene>
    <name evidence="1" type="ORF">DFO70_107345</name>
</gene>
<name>A0A366JVF1_CYTFI</name>
<proteinExistence type="predicted"/>
<protein>
    <submittedName>
        <fullName evidence="1">Uncharacterized protein</fullName>
    </submittedName>
</protein>
<dbReference type="EMBL" id="QNSF01000007">
    <property type="protein sequence ID" value="RBP92409.1"/>
    <property type="molecule type" value="Genomic_DNA"/>
</dbReference>